<dbReference type="GeneID" id="66082528"/>
<dbReference type="Proteomes" id="UP001049176">
    <property type="component" value="Chromosome 9"/>
</dbReference>
<accession>A0A9P7RPW3</accession>
<dbReference type="EMBL" id="CM032189">
    <property type="protein sequence ID" value="KAG7087492.1"/>
    <property type="molecule type" value="Genomic_DNA"/>
</dbReference>
<evidence type="ECO:0000313" key="3">
    <source>
        <dbReference type="Proteomes" id="UP001049176"/>
    </source>
</evidence>
<dbReference type="AlphaFoldDB" id="A0A9P7RPW3"/>
<feature type="transmembrane region" description="Helical" evidence="1">
    <location>
        <begin position="45"/>
        <end position="69"/>
    </location>
</feature>
<keyword evidence="1" id="KW-0812">Transmembrane</keyword>
<keyword evidence="3" id="KW-1185">Reference proteome</keyword>
<organism evidence="2 3">
    <name type="scientific">Marasmius oreades</name>
    <name type="common">fairy-ring Marasmius</name>
    <dbReference type="NCBI Taxonomy" id="181124"/>
    <lineage>
        <taxon>Eukaryota</taxon>
        <taxon>Fungi</taxon>
        <taxon>Dikarya</taxon>
        <taxon>Basidiomycota</taxon>
        <taxon>Agaricomycotina</taxon>
        <taxon>Agaricomycetes</taxon>
        <taxon>Agaricomycetidae</taxon>
        <taxon>Agaricales</taxon>
        <taxon>Marasmiineae</taxon>
        <taxon>Marasmiaceae</taxon>
        <taxon>Marasmius</taxon>
    </lineage>
</organism>
<keyword evidence="1" id="KW-1133">Transmembrane helix</keyword>
<sequence>MTLIPYTRTVSGDRFATILRMVAIVTSEAIIAIRTWAIWSNSKRMFWILLAIATACVVPSIVVVVEGVISSRDLTLVPQSDQWESCTTVLSQIGNVYIVPYSMAITFESANLVISLVRILRWRKMLTSIRKVSLIETLYRDGIIYFSWMIVLSVVNIVIIVQTEVTQLRVGGVQLQAGFHSILATRMILHVVRHGSRDIVQPRPKAIHREGLDDSPNSATQFTSCFGAEGSPSSYRWSGCISPDLPSITSNALWKDP</sequence>
<reference evidence="2" key="1">
    <citation type="journal article" date="2021" name="Genome Biol. Evol.">
        <title>The assembled and annotated genome of the fairy-ring fungus Marasmius oreades.</title>
        <authorList>
            <person name="Hiltunen M."/>
            <person name="Ament-Velasquez S.L."/>
            <person name="Johannesson H."/>
        </authorList>
    </citation>
    <scope>NUCLEOTIDE SEQUENCE</scope>
    <source>
        <strain evidence="2">03SP1</strain>
    </source>
</reference>
<gene>
    <name evidence="2" type="ORF">E1B28_013453</name>
</gene>
<feature type="transmembrane region" description="Helical" evidence="1">
    <location>
        <begin position="15"/>
        <end position="33"/>
    </location>
</feature>
<evidence type="ECO:0000313" key="2">
    <source>
        <dbReference type="EMBL" id="KAG7087492.1"/>
    </source>
</evidence>
<dbReference type="RefSeq" id="XP_043003963.1">
    <property type="nucleotide sequence ID" value="XM_043158612.1"/>
</dbReference>
<evidence type="ECO:0000256" key="1">
    <source>
        <dbReference type="SAM" id="Phobius"/>
    </source>
</evidence>
<dbReference type="KEGG" id="more:E1B28_013453"/>
<protein>
    <submittedName>
        <fullName evidence="2">Uncharacterized protein</fullName>
    </submittedName>
</protein>
<dbReference type="OrthoDB" id="3032912at2759"/>
<name>A0A9P7RPW3_9AGAR</name>
<feature type="transmembrane region" description="Helical" evidence="1">
    <location>
        <begin position="98"/>
        <end position="121"/>
    </location>
</feature>
<proteinExistence type="predicted"/>
<comment type="caution">
    <text evidence="2">The sequence shown here is derived from an EMBL/GenBank/DDBJ whole genome shotgun (WGS) entry which is preliminary data.</text>
</comment>
<keyword evidence="1" id="KW-0472">Membrane</keyword>
<feature type="transmembrane region" description="Helical" evidence="1">
    <location>
        <begin position="142"/>
        <end position="161"/>
    </location>
</feature>